<reference evidence="1 2" key="2">
    <citation type="journal article" date="2011" name="Mol. Biol. Evol.">
        <title>Unity in variety--the pan-genome of the Chlamydiae.</title>
        <authorList>
            <person name="Collingro A."/>
            <person name="Tischler P."/>
            <person name="Weinmaier T."/>
            <person name="Penz T."/>
            <person name="Heinz E."/>
            <person name="Brunham R.C."/>
            <person name="Read T.D."/>
            <person name="Bavoil P.M."/>
            <person name="Sachse K."/>
            <person name="Kahane S."/>
            <person name="Friedman M.G."/>
            <person name="Rattei T."/>
            <person name="Myers G.S."/>
            <person name="Horn M."/>
        </authorList>
    </citation>
    <scope>NUCLEOTIDE SEQUENCE [LARGE SCALE GENOMIC DNA]</scope>
    <source>
        <strain evidence="2">ATCC VR-1471 / Z</strain>
    </source>
</reference>
<dbReference type="KEGG" id="sng:SNE_A08940"/>
<name>F8L7N7_SIMNZ</name>
<organism evidence="1 2">
    <name type="scientific">Simkania negevensis (strain ATCC VR-1471 / DSM 27360 / Z)</name>
    <dbReference type="NCBI Taxonomy" id="331113"/>
    <lineage>
        <taxon>Bacteria</taxon>
        <taxon>Pseudomonadati</taxon>
        <taxon>Chlamydiota</taxon>
        <taxon>Chlamydiia</taxon>
        <taxon>Parachlamydiales</taxon>
        <taxon>Simkaniaceae</taxon>
        <taxon>Simkania</taxon>
    </lineage>
</organism>
<evidence type="ECO:0000313" key="1">
    <source>
        <dbReference type="EMBL" id="CCB88771.1"/>
    </source>
</evidence>
<dbReference type="Proteomes" id="UP000000496">
    <property type="component" value="Chromosome gsn.131"/>
</dbReference>
<dbReference type="AlphaFoldDB" id="F8L7N7"/>
<dbReference type="HOGENOM" id="CLU_2587824_0_0_0"/>
<proteinExistence type="predicted"/>
<sequence length="80" mass="9234">MSTVREVNSQEFTYHQIDGMITRSNRNKGVFQTRRFDTGEWVKTVSPQIVQKMMTGKGLLDSKETANTLFDQFQANMTKV</sequence>
<dbReference type="STRING" id="331113.SNE_A08940"/>
<dbReference type="RefSeq" id="WP_013943238.1">
    <property type="nucleotide sequence ID" value="NC_015713.1"/>
</dbReference>
<reference key="1">
    <citation type="journal article" date="2011" name="Mol. Biol. Evol.">
        <title>Unity in variety -- the pan-genome of the Chlamydiae.</title>
        <authorList>
            <person name="Collingro A."/>
            <person name="Tischler P."/>
            <person name="Weinmaier T."/>
            <person name="Penz T."/>
            <person name="Heinz E."/>
            <person name="Brunham R.C."/>
            <person name="Read T.D."/>
            <person name="Bavoil P.M."/>
            <person name="Sachse K."/>
            <person name="Kahane S."/>
            <person name="Friedman M.G."/>
            <person name="Rattei T."/>
            <person name="Myers G.S.A."/>
            <person name="Horn M."/>
        </authorList>
    </citation>
    <scope>NUCLEOTIDE SEQUENCE</scope>
    <source>
        <strain>Z</strain>
    </source>
</reference>
<protein>
    <submittedName>
        <fullName evidence="1">Uncharacterized protein</fullName>
    </submittedName>
</protein>
<evidence type="ECO:0000313" key="2">
    <source>
        <dbReference type="Proteomes" id="UP000000496"/>
    </source>
</evidence>
<dbReference type="EMBL" id="FR872582">
    <property type="protein sequence ID" value="CCB88771.1"/>
    <property type="molecule type" value="Genomic_DNA"/>
</dbReference>
<gene>
    <name evidence="1" type="ordered locus">SNE_A08940</name>
</gene>
<accession>F8L7N7</accession>
<keyword evidence="2" id="KW-1185">Reference proteome</keyword>